<evidence type="ECO:0000313" key="3">
    <source>
        <dbReference type="EnsemblMetazoa" id="CLYHEMP018078.1"/>
    </source>
</evidence>
<dbReference type="GeneID" id="136824065"/>
<protein>
    <submittedName>
        <fullName evidence="3">Uncharacterized protein</fullName>
    </submittedName>
</protein>
<evidence type="ECO:0000256" key="1">
    <source>
        <dbReference type="SAM" id="MobiDB-lite"/>
    </source>
</evidence>
<feature type="region of interest" description="Disordered" evidence="1">
    <location>
        <begin position="244"/>
        <end position="265"/>
    </location>
</feature>
<organism evidence="3 4">
    <name type="scientific">Clytia hemisphaerica</name>
    <dbReference type="NCBI Taxonomy" id="252671"/>
    <lineage>
        <taxon>Eukaryota</taxon>
        <taxon>Metazoa</taxon>
        <taxon>Cnidaria</taxon>
        <taxon>Hydrozoa</taxon>
        <taxon>Hydroidolina</taxon>
        <taxon>Leptothecata</taxon>
        <taxon>Obeliida</taxon>
        <taxon>Clytiidae</taxon>
        <taxon>Clytia</taxon>
    </lineage>
</organism>
<proteinExistence type="predicted"/>
<feature type="chain" id="PRO_5029697678" evidence="2">
    <location>
        <begin position="22"/>
        <end position="265"/>
    </location>
</feature>
<reference evidence="3" key="1">
    <citation type="submission" date="2021-01" db="UniProtKB">
        <authorList>
            <consortium name="EnsemblMetazoa"/>
        </authorList>
    </citation>
    <scope>IDENTIFICATION</scope>
</reference>
<dbReference type="AlphaFoldDB" id="A0A7M6DNG7"/>
<keyword evidence="2" id="KW-0732">Signal</keyword>
<evidence type="ECO:0000256" key="2">
    <source>
        <dbReference type="SAM" id="SignalP"/>
    </source>
</evidence>
<keyword evidence="4" id="KW-1185">Reference proteome</keyword>
<sequence>MNTTYALLLVTMAITITLTHGQPRGRGKGLLEKFQVLYPEYMRITQPPPESPHIPKKRRVRGDRLLEKFVVDAGVELQTTPTTTTTTTLSPEQIEEEKRKRQLIEDPKNFLQKLKNKFGIDNLNSEEDGSSTSSFDGEVKKMHEKLHEKLEGCNDNSECFNATCCFKADPTKRGQCIIQPHRLDQQCSDMCGCSGKHEEIDLECKIMELTKANEKSEVLKTMQCKQRELTEKEYMTLMLRKMKEGRRARVPRRPRTQRKSRVMFV</sequence>
<name>A0A7M6DNG7_9CNID</name>
<dbReference type="RefSeq" id="XP_066936323.1">
    <property type="nucleotide sequence ID" value="XM_067080222.1"/>
</dbReference>
<dbReference type="Proteomes" id="UP000594262">
    <property type="component" value="Unplaced"/>
</dbReference>
<feature type="signal peptide" evidence="2">
    <location>
        <begin position="1"/>
        <end position="21"/>
    </location>
</feature>
<accession>A0A7M6DNG7</accession>
<feature type="compositionally biased region" description="Basic residues" evidence="1">
    <location>
        <begin position="248"/>
        <end position="265"/>
    </location>
</feature>
<dbReference type="EnsemblMetazoa" id="CLYHEMT018078.1">
    <property type="protein sequence ID" value="CLYHEMP018078.1"/>
    <property type="gene ID" value="CLYHEMG018078"/>
</dbReference>
<evidence type="ECO:0000313" key="4">
    <source>
        <dbReference type="Proteomes" id="UP000594262"/>
    </source>
</evidence>